<name>A0A392SNM5_9FABA</name>
<dbReference type="Proteomes" id="UP000265520">
    <property type="component" value="Unassembled WGS sequence"/>
</dbReference>
<reference evidence="1 2" key="1">
    <citation type="journal article" date="2018" name="Front. Plant Sci.">
        <title>Red Clover (Trifolium pratense) and Zigzag Clover (T. medium) - A Picture of Genomic Similarities and Differences.</title>
        <authorList>
            <person name="Dluhosova J."/>
            <person name="Istvanek J."/>
            <person name="Nedelnik J."/>
            <person name="Repkova J."/>
        </authorList>
    </citation>
    <scope>NUCLEOTIDE SEQUENCE [LARGE SCALE GENOMIC DNA]</scope>
    <source>
        <strain evidence="2">cv. 10/8</strain>
        <tissue evidence="1">Leaf</tissue>
    </source>
</reference>
<dbReference type="EMBL" id="LXQA010406917">
    <property type="protein sequence ID" value="MCI49794.1"/>
    <property type="molecule type" value="Genomic_DNA"/>
</dbReference>
<organism evidence="1 2">
    <name type="scientific">Trifolium medium</name>
    <dbReference type="NCBI Taxonomy" id="97028"/>
    <lineage>
        <taxon>Eukaryota</taxon>
        <taxon>Viridiplantae</taxon>
        <taxon>Streptophyta</taxon>
        <taxon>Embryophyta</taxon>
        <taxon>Tracheophyta</taxon>
        <taxon>Spermatophyta</taxon>
        <taxon>Magnoliopsida</taxon>
        <taxon>eudicotyledons</taxon>
        <taxon>Gunneridae</taxon>
        <taxon>Pentapetalae</taxon>
        <taxon>rosids</taxon>
        <taxon>fabids</taxon>
        <taxon>Fabales</taxon>
        <taxon>Fabaceae</taxon>
        <taxon>Papilionoideae</taxon>
        <taxon>50 kb inversion clade</taxon>
        <taxon>NPAAA clade</taxon>
        <taxon>Hologalegina</taxon>
        <taxon>IRL clade</taxon>
        <taxon>Trifolieae</taxon>
        <taxon>Trifolium</taxon>
    </lineage>
</organism>
<proteinExistence type="predicted"/>
<evidence type="ECO:0000313" key="1">
    <source>
        <dbReference type="EMBL" id="MCI49794.1"/>
    </source>
</evidence>
<evidence type="ECO:0000313" key="2">
    <source>
        <dbReference type="Proteomes" id="UP000265520"/>
    </source>
</evidence>
<dbReference type="AlphaFoldDB" id="A0A392SNM5"/>
<protein>
    <submittedName>
        <fullName evidence="1">Uncharacterized protein</fullName>
    </submittedName>
</protein>
<sequence>MPHGSLEDHLFTRYRKLRQTESDVVEPLSWSIRLKVALDAA</sequence>
<accession>A0A392SNM5</accession>
<keyword evidence="2" id="KW-1185">Reference proteome</keyword>
<comment type="caution">
    <text evidence="1">The sequence shown here is derived from an EMBL/GenBank/DDBJ whole genome shotgun (WGS) entry which is preliminary data.</text>
</comment>
<feature type="non-terminal residue" evidence="1">
    <location>
        <position position="41"/>
    </location>
</feature>